<proteinExistence type="predicted"/>
<dbReference type="AlphaFoldDB" id="A0A1V2U9Y8"/>
<sequence>MKSIEFLKGLQQKYKRGWYRKGNTHRFLFAIDPRGMLLYQTKTAVKKNSNQITGVHPDFDKWFEKAEYVGLKLEEEHNKTAKEVHER</sequence>
<accession>A0A1V2U9Y8</accession>
<reference evidence="1 2" key="1">
    <citation type="submission" date="2016-12" db="EMBL/GenBank/DDBJ databases">
        <authorList>
            <person name="Song W.-J."/>
            <person name="Kurnit D.M."/>
        </authorList>
    </citation>
    <scope>NUCLEOTIDE SEQUENCE [LARGE SCALE GENOMIC DNA]</scope>
    <source>
        <strain evidence="1 2">CGB1038-1_S1</strain>
    </source>
</reference>
<evidence type="ECO:0000313" key="2">
    <source>
        <dbReference type="Proteomes" id="UP000189299"/>
    </source>
</evidence>
<gene>
    <name evidence="1" type="ORF">BTN92_15820</name>
</gene>
<organism evidence="1 2">
    <name type="scientific">Enterococcus mundtii</name>
    <dbReference type="NCBI Taxonomy" id="53346"/>
    <lineage>
        <taxon>Bacteria</taxon>
        <taxon>Bacillati</taxon>
        <taxon>Bacillota</taxon>
        <taxon>Bacilli</taxon>
        <taxon>Lactobacillales</taxon>
        <taxon>Enterococcaceae</taxon>
        <taxon>Enterococcus</taxon>
    </lineage>
</organism>
<dbReference type="RefSeq" id="WP_077152165.1">
    <property type="nucleotide sequence ID" value="NZ_CABMMO010000026.1"/>
</dbReference>
<dbReference type="EMBL" id="MSTR01000026">
    <property type="protein sequence ID" value="ONN40079.1"/>
    <property type="molecule type" value="Genomic_DNA"/>
</dbReference>
<evidence type="ECO:0000313" key="1">
    <source>
        <dbReference type="EMBL" id="ONN40079.1"/>
    </source>
</evidence>
<comment type="caution">
    <text evidence="1">The sequence shown here is derived from an EMBL/GenBank/DDBJ whole genome shotgun (WGS) entry which is preliminary data.</text>
</comment>
<dbReference type="Proteomes" id="UP000189299">
    <property type="component" value="Unassembled WGS sequence"/>
</dbReference>
<dbReference type="OrthoDB" id="2200449at2"/>
<name>A0A1V2U9Y8_ENTMU</name>
<protein>
    <submittedName>
        <fullName evidence="1">Uncharacterized protein</fullName>
    </submittedName>
</protein>